<proteinExistence type="inferred from homology"/>
<gene>
    <name evidence="3" type="ordered locus">ROP_24350</name>
</gene>
<protein>
    <submittedName>
        <fullName evidence="3">Putative oxidoreductase</fullName>
    </submittedName>
</protein>
<dbReference type="HOGENOM" id="CLU_010194_1_1_11"/>
<dbReference type="InterPro" id="IPR002347">
    <property type="entry name" value="SDR_fam"/>
</dbReference>
<dbReference type="STRING" id="632772.ROP_24350"/>
<evidence type="ECO:0000256" key="2">
    <source>
        <dbReference type="ARBA" id="ARBA00023002"/>
    </source>
</evidence>
<dbReference type="PANTHER" id="PTHR24321">
    <property type="entry name" value="DEHYDROGENASES, SHORT CHAIN"/>
    <property type="match status" value="1"/>
</dbReference>
<dbReference type="PROSITE" id="PS00061">
    <property type="entry name" value="ADH_SHORT"/>
    <property type="match status" value="1"/>
</dbReference>
<dbReference type="Gene3D" id="3.40.50.720">
    <property type="entry name" value="NAD(P)-binding Rossmann-like Domain"/>
    <property type="match status" value="1"/>
</dbReference>
<dbReference type="EMBL" id="AP011115">
    <property type="protein sequence ID" value="BAH50682.1"/>
    <property type="molecule type" value="Genomic_DNA"/>
</dbReference>
<name>C1B3I4_RHOOB</name>
<evidence type="ECO:0000313" key="3">
    <source>
        <dbReference type="EMBL" id="BAH50682.1"/>
    </source>
</evidence>
<dbReference type="CDD" id="cd05233">
    <property type="entry name" value="SDR_c"/>
    <property type="match status" value="1"/>
</dbReference>
<reference evidence="3 4" key="1">
    <citation type="submission" date="2009-03" db="EMBL/GenBank/DDBJ databases">
        <title>Comparison of the complete genome sequences of Rhodococcus erythropolis PR4 and Rhodococcus opacus B4.</title>
        <authorList>
            <person name="Takarada H."/>
            <person name="Sekine M."/>
            <person name="Hosoyama A."/>
            <person name="Yamada R."/>
            <person name="Fujisawa T."/>
            <person name="Omata S."/>
            <person name="Shimizu A."/>
            <person name="Tsukatani N."/>
            <person name="Tanikawa S."/>
            <person name="Fujita N."/>
            <person name="Harayama S."/>
        </authorList>
    </citation>
    <scope>NUCLEOTIDE SEQUENCE [LARGE SCALE GENOMIC DNA]</scope>
    <source>
        <strain evidence="3 4">B4</strain>
    </source>
</reference>
<dbReference type="PANTHER" id="PTHR24321:SF8">
    <property type="entry name" value="ESTRADIOL 17-BETA-DEHYDROGENASE 8-RELATED"/>
    <property type="match status" value="1"/>
</dbReference>
<sequence>MITRPFRMDGEVAVVTGGTAGIGFETARVLLSAGARVVVCGRNPERGRHAVEQLRTVGDVLFIPADVSDENSVSGLFAEVRSRCGPVSVLVNNAGPTDLLHSRDVDGPLGAVRPTAFATLMERTVTSSYLPTREALTDMLGARAGSIVMISSMAAAQAMPGFDTYATGKGAIESMTRAIAGSYGHLNIRCNAIRVGRIAVDHGGGLRAAADPVEEDHEAWRGPVLPKAGAPEDVAHAVLYLSSAAGRYVNGVVLPVDGGVGSRSLMPWQTPRPEMLDGRVAALRGD</sequence>
<dbReference type="InterPro" id="IPR036291">
    <property type="entry name" value="NAD(P)-bd_dom_sf"/>
</dbReference>
<dbReference type="PRINTS" id="PR00081">
    <property type="entry name" value="GDHRDH"/>
</dbReference>
<evidence type="ECO:0000313" key="4">
    <source>
        <dbReference type="Proteomes" id="UP000002212"/>
    </source>
</evidence>
<comment type="similarity">
    <text evidence="1">Belongs to the short-chain dehydrogenases/reductases (SDR) family.</text>
</comment>
<organism evidence="3 4">
    <name type="scientific">Rhodococcus opacus (strain B4)</name>
    <dbReference type="NCBI Taxonomy" id="632772"/>
    <lineage>
        <taxon>Bacteria</taxon>
        <taxon>Bacillati</taxon>
        <taxon>Actinomycetota</taxon>
        <taxon>Actinomycetes</taxon>
        <taxon>Mycobacteriales</taxon>
        <taxon>Nocardiaceae</taxon>
        <taxon>Rhodococcus</taxon>
    </lineage>
</organism>
<keyword evidence="2" id="KW-0560">Oxidoreductase</keyword>
<dbReference type="SUPFAM" id="SSF51735">
    <property type="entry name" value="NAD(P)-binding Rossmann-fold domains"/>
    <property type="match status" value="1"/>
</dbReference>
<dbReference type="AlphaFoldDB" id="C1B3I4"/>
<dbReference type="Proteomes" id="UP000002212">
    <property type="component" value="Chromosome"/>
</dbReference>
<dbReference type="InterPro" id="IPR020904">
    <property type="entry name" value="Sc_DH/Rdtase_CS"/>
</dbReference>
<evidence type="ECO:0000256" key="1">
    <source>
        <dbReference type="ARBA" id="ARBA00006484"/>
    </source>
</evidence>
<accession>C1B3I4</accession>
<dbReference type="Pfam" id="PF13561">
    <property type="entry name" value="adh_short_C2"/>
    <property type="match status" value="1"/>
</dbReference>
<dbReference type="KEGG" id="rop:ROP_24350"/>
<dbReference type="PRINTS" id="PR00080">
    <property type="entry name" value="SDRFAMILY"/>
</dbReference>
<dbReference type="FunFam" id="3.40.50.720:FF:000084">
    <property type="entry name" value="Short-chain dehydrogenase reductase"/>
    <property type="match status" value="1"/>
</dbReference>
<dbReference type="PATRIC" id="fig|632772.20.peg.2547"/>
<dbReference type="GO" id="GO:0016491">
    <property type="term" value="F:oxidoreductase activity"/>
    <property type="evidence" value="ECO:0007669"/>
    <property type="project" value="UniProtKB-KW"/>
</dbReference>